<feature type="domain" description="Chlorhexidine efflux transporter" evidence="2">
    <location>
        <begin position="69"/>
        <end position="132"/>
    </location>
</feature>
<feature type="domain" description="Chlorhexidine efflux transporter" evidence="2">
    <location>
        <begin position="1"/>
        <end position="63"/>
    </location>
</feature>
<dbReference type="Pfam" id="PF05232">
    <property type="entry name" value="BTP"/>
    <property type="match status" value="2"/>
</dbReference>
<dbReference type="NCBIfam" id="NF033664">
    <property type="entry name" value="PACE_transport"/>
    <property type="match status" value="1"/>
</dbReference>
<dbReference type="OrthoDB" id="1631120at2"/>
<evidence type="ECO:0000256" key="1">
    <source>
        <dbReference type="SAM" id="Phobius"/>
    </source>
</evidence>
<comment type="caution">
    <text evidence="3">The sequence shown here is derived from an EMBL/GenBank/DDBJ whole genome shotgun (WGS) entry which is preliminary data.</text>
</comment>
<evidence type="ECO:0000313" key="4">
    <source>
        <dbReference type="Proteomes" id="UP000305675"/>
    </source>
</evidence>
<feature type="transmembrane region" description="Helical" evidence="1">
    <location>
        <begin position="75"/>
        <end position="97"/>
    </location>
</feature>
<feature type="transmembrane region" description="Helical" evidence="1">
    <location>
        <begin position="7"/>
        <end position="29"/>
    </location>
</feature>
<evidence type="ECO:0000313" key="3">
    <source>
        <dbReference type="EMBL" id="TKB53917.1"/>
    </source>
</evidence>
<feature type="transmembrane region" description="Helical" evidence="1">
    <location>
        <begin position="109"/>
        <end position="126"/>
    </location>
</feature>
<sequence length="140" mass="16054">MSTLERIFHSVLFEAIALLFMVFVGSLITGASQGTMLWISVTLSLFIMVWNYGYNLAVDKAFGEDRSKRDLKFRILHGLGFEGGAVFLTVPFLMWALDMGFWKVLVMDIGIMIFFLIYAIIYNWVYDNVRARVTMRSVSV</sequence>
<dbReference type="RefSeq" id="WP_136863899.1">
    <property type="nucleotide sequence ID" value="NZ_SWCJ01000010.1"/>
</dbReference>
<feature type="transmembrane region" description="Helical" evidence="1">
    <location>
        <begin position="35"/>
        <end position="54"/>
    </location>
</feature>
<protein>
    <submittedName>
        <fullName evidence="3">PACE efflux transporter</fullName>
    </submittedName>
</protein>
<proteinExistence type="predicted"/>
<reference evidence="3 4" key="1">
    <citation type="submission" date="2019-04" db="EMBL/GenBank/DDBJ databases">
        <authorList>
            <person name="Hwang J.C."/>
        </authorList>
    </citation>
    <scope>NUCLEOTIDE SEQUENCE [LARGE SCALE GENOMIC DNA]</scope>
    <source>
        <strain evidence="3 4">IMCC35002</strain>
    </source>
</reference>
<dbReference type="InterPro" id="IPR058208">
    <property type="entry name" value="PACE"/>
</dbReference>
<evidence type="ECO:0000259" key="2">
    <source>
        <dbReference type="Pfam" id="PF05232"/>
    </source>
</evidence>
<name>A0A4U1BNT0_9GAMM</name>
<dbReference type="EMBL" id="SWCJ01000010">
    <property type="protein sequence ID" value="TKB53917.1"/>
    <property type="molecule type" value="Genomic_DNA"/>
</dbReference>
<accession>A0A4U1BNT0</accession>
<keyword evidence="1" id="KW-1133">Transmembrane helix</keyword>
<dbReference type="InterPro" id="IPR007896">
    <property type="entry name" value="BTP_bacteria"/>
</dbReference>
<keyword evidence="1" id="KW-0472">Membrane</keyword>
<keyword evidence="1" id="KW-0812">Transmembrane</keyword>
<dbReference type="Proteomes" id="UP000305675">
    <property type="component" value="Unassembled WGS sequence"/>
</dbReference>
<organism evidence="3 4">
    <name type="scientific">Ferrimonas aestuarii</name>
    <dbReference type="NCBI Taxonomy" id="2569539"/>
    <lineage>
        <taxon>Bacteria</taxon>
        <taxon>Pseudomonadati</taxon>
        <taxon>Pseudomonadota</taxon>
        <taxon>Gammaproteobacteria</taxon>
        <taxon>Alteromonadales</taxon>
        <taxon>Ferrimonadaceae</taxon>
        <taxon>Ferrimonas</taxon>
    </lineage>
</organism>
<keyword evidence="4" id="KW-1185">Reference proteome</keyword>
<gene>
    <name evidence="3" type="ORF">FCL42_13235</name>
</gene>
<dbReference type="AlphaFoldDB" id="A0A4U1BNT0"/>